<protein>
    <submittedName>
        <fullName evidence="2">Uncharacterized protein</fullName>
    </submittedName>
</protein>
<proteinExistence type="predicted"/>
<name>U6GMY6_9EIME</name>
<keyword evidence="3" id="KW-1185">Reference proteome</keyword>
<evidence type="ECO:0000313" key="2">
    <source>
        <dbReference type="EMBL" id="CDI80952.1"/>
    </source>
</evidence>
<dbReference type="OrthoDB" id="348173at2759"/>
<organism evidence="2 3">
    <name type="scientific">Eimeria praecox</name>
    <dbReference type="NCBI Taxonomy" id="51316"/>
    <lineage>
        <taxon>Eukaryota</taxon>
        <taxon>Sar</taxon>
        <taxon>Alveolata</taxon>
        <taxon>Apicomplexa</taxon>
        <taxon>Conoidasida</taxon>
        <taxon>Coccidia</taxon>
        <taxon>Eucoccidiorida</taxon>
        <taxon>Eimeriorina</taxon>
        <taxon>Eimeriidae</taxon>
        <taxon>Eimeria</taxon>
    </lineage>
</organism>
<feature type="coiled-coil region" evidence="1">
    <location>
        <begin position="116"/>
        <end position="157"/>
    </location>
</feature>
<dbReference type="AlphaFoldDB" id="U6GMY6"/>
<keyword evidence="1" id="KW-0175">Coiled coil</keyword>
<dbReference type="Proteomes" id="UP000018201">
    <property type="component" value="Unassembled WGS sequence"/>
</dbReference>
<evidence type="ECO:0000256" key="1">
    <source>
        <dbReference type="SAM" id="Coils"/>
    </source>
</evidence>
<reference evidence="2" key="1">
    <citation type="submission" date="2013-10" db="EMBL/GenBank/DDBJ databases">
        <title>Genomic analysis of the causative agents of coccidiosis in chickens.</title>
        <authorList>
            <person name="Reid A.J."/>
            <person name="Blake D."/>
            <person name="Billington K."/>
            <person name="Browne H."/>
            <person name="Dunn M."/>
            <person name="Hung S."/>
            <person name="Kawahara F."/>
            <person name="Miranda-Saavedra D."/>
            <person name="Mourier T."/>
            <person name="Nagra H."/>
            <person name="Otto T.D."/>
            <person name="Rawlings N."/>
            <person name="Sanchez A."/>
            <person name="Sanders M."/>
            <person name="Subramaniam C."/>
            <person name="Tay Y."/>
            <person name="Dear P."/>
            <person name="Doerig C."/>
            <person name="Gruber A."/>
            <person name="Parkinson J."/>
            <person name="Shirley M."/>
            <person name="Wan K.L."/>
            <person name="Berriman M."/>
            <person name="Tomley F."/>
            <person name="Pain A."/>
        </authorList>
    </citation>
    <scope>NUCLEOTIDE SEQUENCE [LARGE SCALE GENOMIC DNA]</scope>
    <source>
        <strain evidence="2">Houghton</strain>
    </source>
</reference>
<dbReference type="EMBL" id="HG691934">
    <property type="protein sequence ID" value="CDI80952.1"/>
    <property type="molecule type" value="Genomic_DNA"/>
</dbReference>
<dbReference type="VEuPathDB" id="ToxoDB:EPH_0035240"/>
<sequence length="175" mass="19023">MRPTVCSERRFGFEVQKRAKITQKDWAVVMPGQVALRITPGEANEEVALLKDCSTTGPTAECSAAVHPDVEQALELLHEATRVVTSLGTCVDGNGAYLAEALNVTKPHSDGCTSHISRQEVEVAALQELQQLAEADLADLEKRVTEAEATVRNLKSKIVLNSQTIDRLVAYRLLG</sequence>
<reference evidence="2" key="2">
    <citation type="submission" date="2013-10" db="EMBL/GenBank/DDBJ databases">
        <authorList>
            <person name="Aslett M."/>
        </authorList>
    </citation>
    <scope>NUCLEOTIDE SEQUENCE [LARGE SCALE GENOMIC DNA]</scope>
    <source>
        <strain evidence="2">Houghton</strain>
    </source>
</reference>
<gene>
    <name evidence="2" type="ORF">EPH_0035240</name>
</gene>
<accession>U6GMY6</accession>
<evidence type="ECO:0000313" key="3">
    <source>
        <dbReference type="Proteomes" id="UP000018201"/>
    </source>
</evidence>